<reference evidence="1 2" key="1">
    <citation type="submission" date="2024-02" db="EMBL/GenBank/DDBJ databases">
        <title>de novo genome assembly of Solanum bulbocastanum strain 11H21.</title>
        <authorList>
            <person name="Hosaka A.J."/>
        </authorList>
    </citation>
    <scope>NUCLEOTIDE SEQUENCE [LARGE SCALE GENOMIC DNA]</scope>
    <source>
        <tissue evidence="1">Young leaves</tissue>
    </source>
</reference>
<evidence type="ECO:0000313" key="1">
    <source>
        <dbReference type="EMBL" id="KAK6773302.1"/>
    </source>
</evidence>
<comment type="caution">
    <text evidence="1">The sequence shown here is derived from an EMBL/GenBank/DDBJ whole genome shotgun (WGS) entry which is preliminary data.</text>
</comment>
<evidence type="ECO:0000313" key="2">
    <source>
        <dbReference type="Proteomes" id="UP001371456"/>
    </source>
</evidence>
<dbReference type="AlphaFoldDB" id="A0AAN8ST19"/>
<dbReference type="EMBL" id="JBANQN010000012">
    <property type="protein sequence ID" value="KAK6773302.1"/>
    <property type="molecule type" value="Genomic_DNA"/>
</dbReference>
<sequence length="37" mass="4257">MCSWEKGKHWVAWENVLSETGRGNRYKIITGHIKGAI</sequence>
<organism evidence="1 2">
    <name type="scientific">Solanum bulbocastanum</name>
    <name type="common">Wild potato</name>
    <dbReference type="NCBI Taxonomy" id="147425"/>
    <lineage>
        <taxon>Eukaryota</taxon>
        <taxon>Viridiplantae</taxon>
        <taxon>Streptophyta</taxon>
        <taxon>Embryophyta</taxon>
        <taxon>Tracheophyta</taxon>
        <taxon>Spermatophyta</taxon>
        <taxon>Magnoliopsida</taxon>
        <taxon>eudicotyledons</taxon>
        <taxon>Gunneridae</taxon>
        <taxon>Pentapetalae</taxon>
        <taxon>asterids</taxon>
        <taxon>lamiids</taxon>
        <taxon>Solanales</taxon>
        <taxon>Solanaceae</taxon>
        <taxon>Solanoideae</taxon>
        <taxon>Solaneae</taxon>
        <taxon>Solanum</taxon>
    </lineage>
</organism>
<gene>
    <name evidence="1" type="ORF">RDI58_028540</name>
</gene>
<dbReference type="Proteomes" id="UP001371456">
    <property type="component" value="Unassembled WGS sequence"/>
</dbReference>
<name>A0AAN8ST19_SOLBU</name>
<protein>
    <submittedName>
        <fullName evidence="1">Uncharacterized protein</fullName>
    </submittedName>
</protein>
<accession>A0AAN8ST19</accession>
<proteinExistence type="predicted"/>
<keyword evidence="2" id="KW-1185">Reference proteome</keyword>